<organism evidence="1 2">
    <name type="scientific">Bacillus phage G</name>
    <dbReference type="NCBI Taxonomy" id="2884420"/>
    <lineage>
        <taxon>Viruses</taxon>
        <taxon>Duplodnaviria</taxon>
        <taxon>Heunggongvirae</taxon>
        <taxon>Uroviricota</taxon>
        <taxon>Caudoviricetes</taxon>
        <taxon>Donellivirus</taxon>
        <taxon>Donellivirus gee</taxon>
    </lineage>
</organism>
<evidence type="ECO:0000313" key="1">
    <source>
        <dbReference type="EMBL" id="AEO93744.1"/>
    </source>
</evidence>
<name>G3MAM7_9CAUD</name>
<dbReference type="RefSeq" id="YP_009015789.1">
    <property type="nucleotide sequence ID" value="NC_023719.1"/>
</dbReference>
<dbReference type="GeneID" id="18563700"/>
<proteinExistence type="predicted"/>
<accession>G3MAM7</accession>
<dbReference type="EMBL" id="JN638751">
    <property type="protein sequence ID" value="AEO93744.1"/>
    <property type="molecule type" value="Genomic_DNA"/>
</dbReference>
<keyword evidence="2" id="KW-1185">Reference proteome</keyword>
<reference evidence="1 2" key="1">
    <citation type="submission" date="2011-09" db="EMBL/GenBank/DDBJ databases">
        <authorList>
            <person name="Pope W.H."/>
            <person name="Pedulla M.L."/>
            <person name="Ford M.E."/>
            <person name="Peebles C.L."/>
            <person name="Hatfull G.H."/>
            <person name="Hendrix R.W."/>
        </authorList>
    </citation>
    <scope>NUCLEOTIDE SEQUENCE [LARGE SCALE GENOMIC DNA]</scope>
    <source>
        <strain evidence="1">G</strain>
    </source>
</reference>
<dbReference type="KEGG" id="vg:18563700"/>
<gene>
    <name evidence="1" type="primary">486</name>
    <name evidence="1" type="ORF">G_486</name>
</gene>
<dbReference type="Proteomes" id="UP000009273">
    <property type="component" value="Segment"/>
</dbReference>
<protein>
    <submittedName>
        <fullName evidence="1">Gp486</fullName>
    </submittedName>
</protein>
<sequence length="139" mass="16856">MIYKDVKQYLQGYVDYITIMNCVDFKLAWDKQLREFSICVRNSPGVDHVNKYSRIMTFEMADISNECIINIVFKLKEFMPSWHAYPSVFENMTIMYEEKKILVQETGTNSFRIKIKELEDLQDFLQMLHDEKYYEKWDM</sequence>
<evidence type="ECO:0000313" key="2">
    <source>
        <dbReference type="Proteomes" id="UP000009273"/>
    </source>
</evidence>